<keyword evidence="2" id="KW-1185">Reference proteome</keyword>
<comment type="caution">
    <text evidence="1">The sequence shown here is derived from an EMBL/GenBank/DDBJ whole genome shotgun (WGS) entry which is preliminary data.</text>
</comment>
<organism evidence="1 2">
    <name type="scientific">Trichonephila inaurata madagascariensis</name>
    <dbReference type="NCBI Taxonomy" id="2747483"/>
    <lineage>
        <taxon>Eukaryota</taxon>
        <taxon>Metazoa</taxon>
        <taxon>Ecdysozoa</taxon>
        <taxon>Arthropoda</taxon>
        <taxon>Chelicerata</taxon>
        <taxon>Arachnida</taxon>
        <taxon>Araneae</taxon>
        <taxon>Araneomorphae</taxon>
        <taxon>Entelegynae</taxon>
        <taxon>Araneoidea</taxon>
        <taxon>Nephilidae</taxon>
        <taxon>Trichonephila</taxon>
        <taxon>Trichonephila inaurata</taxon>
    </lineage>
</organism>
<protein>
    <submittedName>
        <fullName evidence="1">Uncharacterized protein</fullName>
    </submittedName>
</protein>
<dbReference type="EMBL" id="BMAV01022692">
    <property type="protein sequence ID" value="GFY77886.1"/>
    <property type="molecule type" value="Genomic_DNA"/>
</dbReference>
<evidence type="ECO:0000313" key="1">
    <source>
        <dbReference type="EMBL" id="GFY77886.1"/>
    </source>
</evidence>
<dbReference type="Proteomes" id="UP000886998">
    <property type="component" value="Unassembled WGS sequence"/>
</dbReference>
<sequence length="133" mass="15394">MTPCYDVFRKGNTIVIFHYDVKPAELSPQTKEAKSSRLHSISQHSQRQAYDLKDRIPAMIPSFLWRGAERATPRHKGCSIRYRAATTWHSSSFTKESESFYRKASSEQIALPDKHLWIQKVSLAHQKCWGTDL</sequence>
<proteinExistence type="predicted"/>
<accession>A0A8X7CRC5</accession>
<dbReference type="AlphaFoldDB" id="A0A8X7CRC5"/>
<evidence type="ECO:0000313" key="2">
    <source>
        <dbReference type="Proteomes" id="UP000886998"/>
    </source>
</evidence>
<reference evidence="1" key="1">
    <citation type="submission" date="2020-08" db="EMBL/GenBank/DDBJ databases">
        <title>Multicomponent nature underlies the extraordinary mechanical properties of spider dragline silk.</title>
        <authorList>
            <person name="Kono N."/>
            <person name="Nakamura H."/>
            <person name="Mori M."/>
            <person name="Yoshida Y."/>
            <person name="Ohtoshi R."/>
            <person name="Malay A.D."/>
            <person name="Moran D.A.P."/>
            <person name="Tomita M."/>
            <person name="Numata K."/>
            <person name="Arakawa K."/>
        </authorList>
    </citation>
    <scope>NUCLEOTIDE SEQUENCE</scope>
</reference>
<gene>
    <name evidence="1" type="ORF">TNIN_118981</name>
</gene>
<name>A0A8X7CRC5_9ARAC</name>